<evidence type="ECO:0000313" key="4">
    <source>
        <dbReference type="Proteomes" id="UP000637513"/>
    </source>
</evidence>
<feature type="domain" description="Bypass of forespore C C-terminal" evidence="2">
    <location>
        <begin position="169"/>
        <end position="227"/>
    </location>
</feature>
<organism evidence="3 4">
    <name type="scientific">Jutongia hominis</name>
    <dbReference type="NCBI Taxonomy" id="2763664"/>
    <lineage>
        <taxon>Bacteria</taxon>
        <taxon>Bacillati</taxon>
        <taxon>Bacillota</taxon>
        <taxon>Clostridia</taxon>
        <taxon>Lachnospirales</taxon>
        <taxon>Lachnospiraceae</taxon>
        <taxon>Jutongia</taxon>
    </lineage>
</organism>
<accession>A0ABR7MUF4</accession>
<keyword evidence="4" id="KW-1185">Reference proteome</keyword>
<dbReference type="Proteomes" id="UP000637513">
    <property type="component" value="Unassembled WGS sequence"/>
</dbReference>
<keyword evidence="1" id="KW-0472">Membrane</keyword>
<keyword evidence="1" id="KW-0812">Transmembrane</keyword>
<dbReference type="Gene3D" id="3.30.70.1740">
    <property type="entry name" value="Bypass-of-forespore C, C-terminal domain"/>
    <property type="match status" value="1"/>
</dbReference>
<dbReference type="InterPro" id="IPR038117">
    <property type="entry name" value="BofC_C_sf"/>
</dbReference>
<dbReference type="EMBL" id="JACRSW010000027">
    <property type="protein sequence ID" value="MBC8557415.1"/>
    <property type="molecule type" value="Genomic_DNA"/>
</dbReference>
<gene>
    <name evidence="3" type="ORF">H8700_06820</name>
</gene>
<evidence type="ECO:0000313" key="3">
    <source>
        <dbReference type="EMBL" id="MBC8557415.1"/>
    </source>
</evidence>
<name>A0ABR7MUF4_9FIRM</name>
<reference evidence="3 4" key="1">
    <citation type="submission" date="2020-08" db="EMBL/GenBank/DDBJ databases">
        <title>Genome public.</title>
        <authorList>
            <person name="Liu C."/>
            <person name="Sun Q."/>
        </authorList>
    </citation>
    <scope>NUCLEOTIDE SEQUENCE [LARGE SCALE GENOMIC DNA]</scope>
    <source>
        <strain evidence="3 4">BX3</strain>
    </source>
</reference>
<dbReference type="RefSeq" id="WP_249304552.1">
    <property type="nucleotide sequence ID" value="NZ_JACRSW010000027.1"/>
</dbReference>
<dbReference type="InterPro" id="IPR015050">
    <property type="entry name" value="BofC_C"/>
</dbReference>
<feature type="transmembrane region" description="Helical" evidence="1">
    <location>
        <begin position="6"/>
        <end position="33"/>
    </location>
</feature>
<protein>
    <submittedName>
        <fullName evidence="3">BofC C-terminal domain-containing protein</fullName>
    </submittedName>
</protein>
<evidence type="ECO:0000259" key="2">
    <source>
        <dbReference type="Pfam" id="PF08955"/>
    </source>
</evidence>
<sequence length="228" mass="26036">MKQKTSYWLVALLMVCSVVFGGLTGYFCAFYHVKSSQKTFEKEMQKEMTASIDENVKKEASTAAKNAVKENMKSIQAEASNQKLSVDTVYQVQKYDAASKQTTTEYETLPKELVGLDRDETDAYCKKYMSSLPVQEYLDGLQSFGVVAFAKDRLIVKKIYDSSKVTYRYYLIAIDGEVVVYYGDKNTIYEYTGIETKNLTTEERTQLKKGVEVKDENELYSILENYSS</sequence>
<proteinExistence type="predicted"/>
<comment type="caution">
    <text evidence="3">The sequence shown here is derived from an EMBL/GenBank/DDBJ whole genome shotgun (WGS) entry which is preliminary data.</text>
</comment>
<evidence type="ECO:0000256" key="1">
    <source>
        <dbReference type="SAM" id="Phobius"/>
    </source>
</evidence>
<dbReference type="Pfam" id="PF08955">
    <property type="entry name" value="BofC_C"/>
    <property type="match status" value="1"/>
</dbReference>
<keyword evidence="1" id="KW-1133">Transmembrane helix</keyword>